<evidence type="ECO:0000313" key="2">
    <source>
        <dbReference type="EMBL" id="KAF9468377.1"/>
    </source>
</evidence>
<dbReference type="InterPro" id="IPR001763">
    <property type="entry name" value="Rhodanese-like_dom"/>
</dbReference>
<reference evidence="2" key="1">
    <citation type="submission" date="2020-11" db="EMBL/GenBank/DDBJ databases">
        <authorList>
            <consortium name="DOE Joint Genome Institute"/>
            <person name="Ahrendt S."/>
            <person name="Riley R."/>
            <person name="Andreopoulos W."/>
            <person name="Labutti K."/>
            <person name="Pangilinan J."/>
            <person name="Ruiz-Duenas F.J."/>
            <person name="Barrasa J.M."/>
            <person name="Sanchez-Garcia M."/>
            <person name="Camarero S."/>
            <person name="Miyauchi S."/>
            <person name="Serrano A."/>
            <person name="Linde D."/>
            <person name="Babiker R."/>
            <person name="Drula E."/>
            <person name="Ayuso-Fernandez I."/>
            <person name="Pacheco R."/>
            <person name="Padilla G."/>
            <person name="Ferreira P."/>
            <person name="Barriuso J."/>
            <person name="Kellner H."/>
            <person name="Castanera R."/>
            <person name="Alfaro M."/>
            <person name="Ramirez L."/>
            <person name="Pisabarro A.G."/>
            <person name="Kuo A."/>
            <person name="Tritt A."/>
            <person name="Lipzen A."/>
            <person name="He G."/>
            <person name="Yan M."/>
            <person name="Ng V."/>
            <person name="Cullen D."/>
            <person name="Martin F."/>
            <person name="Rosso M.-N."/>
            <person name="Henrissat B."/>
            <person name="Hibbett D."/>
            <person name="Martinez A.T."/>
            <person name="Grigoriev I.V."/>
        </authorList>
    </citation>
    <scope>NUCLEOTIDE SEQUENCE</scope>
    <source>
        <strain evidence="2">CBS 247.69</strain>
    </source>
</reference>
<dbReference type="PROSITE" id="PS50206">
    <property type="entry name" value="RHODANESE_3"/>
    <property type="match status" value="1"/>
</dbReference>
<sequence>MIRANSSRSYGLSDIGNIEGSSAHLVPVSPGAGAPHRTLDDIREQVAQEVAVRAITNAKTVDGVRIGVTFTYSKSNEEEFLTRVADVIQHQLVLAEHLFVVATTGGLAAEANPLMICGSSIEFVQRAILLASSKFIGRIKPVVAEETLWIALVEDIGTSTYDEVALWDVVSKSTRAPIDPLEPPPGSRGIDQILSDVRAKIQRITPLQAYEELRESQVGAPTFLVDIRPAAQREMHGGIHGSLIIERNVLEWRFDPRSESRLAIVDRYDLRVIIFCQEGYTSSLAAFALQELGLLNATDIIGGYQAWINAGLPTDVTQPRSLVSLAGSIV</sequence>
<dbReference type="SMART" id="SM00450">
    <property type="entry name" value="RHOD"/>
    <property type="match status" value="1"/>
</dbReference>
<feature type="domain" description="Rhodanese" evidence="1">
    <location>
        <begin position="218"/>
        <end position="316"/>
    </location>
</feature>
<organism evidence="2 3">
    <name type="scientific">Collybia nuda</name>
    <dbReference type="NCBI Taxonomy" id="64659"/>
    <lineage>
        <taxon>Eukaryota</taxon>
        <taxon>Fungi</taxon>
        <taxon>Dikarya</taxon>
        <taxon>Basidiomycota</taxon>
        <taxon>Agaricomycotina</taxon>
        <taxon>Agaricomycetes</taxon>
        <taxon>Agaricomycetidae</taxon>
        <taxon>Agaricales</taxon>
        <taxon>Tricholomatineae</taxon>
        <taxon>Clitocybaceae</taxon>
        <taxon>Collybia</taxon>
    </lineage>
</organism>
<gene>
    <name evidence="2" type="ORF">BDZ94DRAFT_1246645</name>
</gene>
<dbReference type="OrthoDB" id="566238at2759"/>
<dbReference type="AlphaFoldDB" id="A0A9P5YE88"/>
<comment type="caution">
    <text evidence="2">The sequence shown here is derived from an EMBL/GenBank/DDBJ whole genome shotgun (WGS) entry which is preliminary data.</text>
</comment>
<dbReference type="SUPFAM" id="SSF52821">
    <property type="entry name" value="Rhodanese/Cell cycle control phosphatase"/>
    <property type="match status" value="1"/>
</dbReference>
<dbReference type="Pfam" id="PF00581">
    <property type="entry name" value="Rhodanese"/>
    <property type="match status" value="1"/>
</dbReference>
<accession>A0A9P5YE88</accession>
<proteinExistence type="predicted"/>
<dbReference type="Gene3D" id="3.40.250.10">
    <property type="entry name" value="Rhodanese-like domain"/>
    <property type="match status" value="1"/>
</dbReference>
<name>A0A9P5YE88_9AGAR</name>
<keyword evidence="3" id="KW-1185">Reference proteome</keyword>
<dbReference type="InterPro" id="IPR036873">
    <property type="entry name" value="Rhodanese-like_dom_sf"/>
</dbReference>
<dbReference type="EMBL" id="MU150233">
    <property type="protein sequence ID" value="KAF9468377.1"/>
    <property type="molecule type" value="Genomic_DNA"/>
</dbReference>
<protein>
    <recommendedName>
        <fullName evidence="1">Rhodanese domain-containing protein</fullName>
    </recommendedName>
</protein>
<evidence type="ECO:0000259" key="1">
    <source>
        <dbReference type="PROSITE" id="PS50206"/>
    </source>
</evidence>
<evidence type="ECO:0000313" key="3">
    <source>
        <dbReference type="Proteomes" id="UP000807353"/>
    </source>
</evidence>
<dbReference type="Proteomes" id="UP000807353">
    <property type="component" value="Unassembled WGS sequence"/>
</dbReference>